<evidence type="ECO:0000259" key="3">
    <source>
        <dbReference type="Pfam" id="PF12416"/>
    </source>
</evidence>
<dbReference type="Gene3D" id="2.60.40.150">
    <property type="entry name" value="C2 domain"/>
    <property type="match status" value="1"/>
</dbReference>
<feature type="domain" description="DUF3668" evidence="3">
    <location>
        <begin position="262"/>
        <end position="355"/>
    </location>
</feature>
<proteinExistence type="predicted"/>
<keyword evidence="1" id="KW-0175">Coiled coil</keyword>
<dbReference type="PANTHER" id="PTHR21574">
    <property type="entry name" value="CENTROSOMAL PROTEIN OF 120 KDA"/>
    <property type="match status" value="1"/>
</dbReference>
<feature type="region of interest" description="Disordered" evidence="2">
    <location>
        <begin position="761"/>
        <end position="806"/>
    </location>
</feature>
<dbReference type="EnsemblMetazoa" id="SSS_5696s_mrna">
    <property type="protein sequence ID" value="KAF7492146.1"/>
    <property type="gene ID" value="SSS_5696"/>
</dbReference>
<dbReference type="InterPro" id="IPR039893">
    <property type="entry name" value="CEP120-like"/>
</dbReference>
<gene>
    <name evidence="4" type="ORF">SSS_5696</name>
</gene>
<reference evidence="6" key="1">
    <citation type="journal article" date="2020" name="PLoS Negl. Trop. Dis.">
        <title>High-quality nuclear genome for Sarcoptes scabiei-A critical resource for a neglected parasite.</title>
        <authorList>
            <person name="Korhonen P.K."/>
            <person name="Gasser R.B."/>
            <person name="Ma G."/>
            <person name="Wang T."/>
            <person name="Stroehlein A.J."/>
            <person name="Young N.D."/>
            <person name="Ang C.S."/>
            <person name="Fernando D.D."/>
            <person name="Lu H.C."/>
            <person name="Taylor S."/>
            <person name="Reynolds S.L."/>
            <person name="Mofiz E."/>
            <person name="Najaraj S.H."/>
            <person name="Gowda H."/>
            <person name="Madugundu A."/>
            <person name="Renuse S."/>
            <person name="Holt D."/>
            <person name="Pandey A."/>
            <person name="Papenfuss A.T."/>
            <person name="Fischer K."/>
        </authorList>
    </citation>
    <scope>NUCLEOTIDE SEQUENCE [LARGE SCALE GENOMIC DNA]</scope>
</reference>
<reference evidence="4" key="2">
    <citation type="submission" date="2020-01" db="EMBL/GenBank/DDBJ databases">
        <authorList>
            <person name="Korhonen P.K.K."/>
            <person name="Guangxu M.G."/>
            <person name="Wang T.W."/>
            <person name="Stroehlein A.J.S."/>
            <person name="Young N.D."/>
            <person name="Ang C.-S.A."/>
            <person name="Fernando D.W.F."/>
            <person name="Lu H.L."/>
            <person name="Taylor S.T."/>
            <person name="Ehtesham M.E.M."/>
            <person name="Najaraj S.H.N."/>
            <person name="Harsha G.H.G."/>
            <person name="Madugundu A.M."/>
            <person name="Renuse S.R."/>
            <person name="Holt D.H."/>
            <person name="Pandey A.P."/>
            <person name="Papenfuss A.P."/>
            <person name="Gasser R.B.G."/>
            <person name="Fischer K.F."/>
        </authorList>
    </citation>
    <scope>NUCLEOTIDE SEQUENCE</scope>
    <source>
        <strain evidence="4">SSS_KF_BRIS2020</strain>
    </source>
</reference>
<dbReference type="Proteomes" id="UP000070412">
    <property type="component" value="Unassembled WGS sequence"/>
</dbReference>
<sequence>MNCEILISISLGDNFPLRDEFHSKDCKTHAILEAKFNDELLTSDPIEIQSPNPELATELGFRVNKKDFHQFRTEHKSIKLQCFVSYSTLIERHFIGYLVLHLRDAQDYTINPKYKWHILLNQKYKGSSNKRPQLYLALMVNKLNDQQNPLTNETDSLETSTSENIFTRSIKKEEKNLLNESIMSLSSYSNLQIEITNKHIYIWDKNFCDKNDCIQEFVINIQIDQPKYLINLLNEEDLLRYKNLEQAENHASSHHHSNQQQNRSHSNQYYFRYNIFGKEIKTKSFNDLRDCSDFVIHKHSVSLKTIDKNMLQEYFETYPTIEIQFCSLCHNESIGFVTINLLKLFHQNNSFIYGNFVVVPEEESTYIKDPFPVLSVRLFLFNKTKIDSYLERPIDYINHYYVAIDLRTIKIVTASNTQDCSILYQPFYLQFSYAFFGATNPIKTYPAIRFSKENPGQEITIPHGFCGFNLATTYEKLSYTLENLPLIIQLILEKDNTLLGTSEIDLKCLKFKKENFKEDNFVNINTFVKDELNDNICEIGVIMFIQELLDTVDDMGGDSDPNEFIQNRSEATRSPNQKAIVNKTESKSTLNRNCETKSLFISPTAKIITDFPNDQAKSSKRSGNNLQEIEKKLEILSKKLDERERILFEQEKLLDKKREEFEQKSKTDPFAPEIFERLQKDYEKKIDQLMQKFHSLEEEKFKHLERNYQLERKIKEKNCKIRELESKISQMTQMNRRKPQQNDLPSVMNARKIVITREENNMIDHGSTSMSSSTVLKPSVMKSSQLPIRSKSITRTNSSGSQNSKS</sequence>
<dbReference type="OrthoDB" id="332250at2759"/>
<dbReference type="Pfam" id="PF12416">
    <property type="entry name" value="DUF3668"/>
    <property type="match status" value="1"/>
</dbReference>
<protein>
    <submittedName>
        <fullName evidence="4">Centrosomal protein</fullName>
    </submittedName>
</protein>
<feature type="coiled-coil region" evidence="1">
    <location>
        <begin position="679"/>
        <end position="734"/>
    </location>
</feature>
<dbReference type="InterPro" id="IPR022136">
    <property type="entry name" value="DUF3668"/>
</dbReference>
<organism evidence="4">
    <name type="scientific">Sarcoptes scabiei</name>
    <name type="common">Itch mite</name>
    <name type="synonym">Acarus scabiei</name>
    <dbReference type="NCBI Taxonomy" id="52283"/>
    <lineage>
        <taxon>Eukaryota</taxon>
        <taxon>Metazoa</taxon>
        <taxon>Ecdysozoa</taxon>
        <taxon>Arthropoda</taxon>
        <taxon>Chelicerata</taxon>
        <taxon>Arachnida</taxon>
        <taxon>Acari</taxon>
        <taxon>Acariformes</taxon>
        <taxon>Sarcoptiformes</taxon>
        <taxon>Astigmata</taxon>
        <taxon>Psoroptidia</taxon>
        <taxon>Sarcoptoidea</taxon>
        <taxon>Sarcoptidae</taxon>
        <taxon>Sarcoptinae</taxon>
        <taxon>Sarcoptes</taxon>
    </lineage>
</organism>
<name>A0A834R8Q1_SARSC</name>
<feature type="coiled-coil region" evidence="1">
    <location>
        <begin position="619"/>
        <end position="646"/>
    </location>
</feature>
<accession>A0A834R8Q1</accession>
<evidence type="ECO:0000313" key="5">
    <source>
        <dbReference type="EnsemblMetazoa" id="KAF7492146.1"/>
    </source>
</evidence>
<evidence type="ECO:0000313" key="6">
    <source>
        <dbReference type="Proteomes" id="UP000070412"/>
    </source>
</evidence>
<evidence type="ECO:0000256" key="1">
    <source>
        <dbReference type="SAM" id="Coils"/>
    </source>
</evidence>
<keyword evidence="6" id="KW-1185">Reference proteome</keyword>
<evidence type="ECO:0000256" key="2">
    <source>
        <dbReference type="SAM" id="MobiDB-lite"/>
    </source>
</evidence>
<reference evidence="5" key="3">
    <citation type="submission" date="2022-06" db="UniProtKB">
        <authorList>
            <consortium name="EnsemblMetazoa"/>
        </authorList>
    </citation>
    <scope>IDENTIFICATION</scope>
</reference>
<dbReference type="GO" id="GO:0005815">
    <property type="term" value="C:microtubule organizing center"/>
    <property type="evidence" value="ECO:0007669"/>
    <property type="project" value="TreeGrafter"/>
</dbReference>
<dbReference type="AlphaFoldDB" id="A0A834R8Q1"/>
<dbReference type="GO" id="GO:0010564">
    <property type="term" value="P:regulation of cell cycle process"/>
    <property type="evidence" value="ECO:0007669"/>
    <property type="project" value="TreeGrafter"/>
</dbReference>
<dbReference type="EMBL" id="WVUK01000056">
    <property type="protein sequence ID" value="KAF7492146.1"/>
    <property type="molecule type" value="Genomic_DNA"/>
</dbReference>
<evidence type="ECO:0000313" key="4">
    <source>
        <dbReference type="EMBL" id="KAF7492146.1"/>
    </source>
</evidence>
<feature type="compositionally biased region" description="Polar residues" evidence="2">
    <location>
        <begin position="766"/>
        <end position="806"/>
    </location>
</feature>
<dbReference type="PANTHER" id="PTHR21574:SF0">
    <property type="entry name" value="CENTROSOMAL PROTEIN OF 120 KDA"/>
    <property type="match status" value="1"/>
</dbReference>
<dbReference type="InterPro" id="IPR035892">
    <property type="entry name" value="C2_domain_sf"/>
</dbReference>